<dbReference type="InterPro" id="IPR054384">
    <property type="entry name" value="SecDF_P1_head"/>
</dbReference>
<dbReference type="NCBIfam" id="TIGR01129">
    <property type="entry name" value="secD"/>
    <property type="match status" value="1"/>
</dbReference>
<dbReference type="GO" id="GO:0015450">
    <property type="term" value="F:protein-transporting ATPase activity"/>
    <property type="evidence" value="ECO:0007669"/>
    <property type="project" value="InterPro"/>
</dbReference>
<dbReference type="Pfam" id="PF22599">
    <property type="entry name" value="SecDF_P1_head"/>
    <property type="match status" value="1"/>
</dbReference>
<name>A0A7V3ZUF0_UNCW3</name>
<dbReference type="GO" id="GO:0006605">
    <property type="term" value="P:protein targeting"/>
    <property type="evidence" value="ECO:0007669"/>
    <property type="project" value="UniProtKB-UniRule"/>
</dbReference>
<keyword evidence="4 9" id="KW-0812">Transmembrane</keyword>
<comment type="similarity">
    <text evidence="9">Belongs to the SecD/SecF family. SecD subfamily.</text>
</comment>
<evidence type="ECO:0000256" key="2">
    <source>
        <dbReference type="ARBA" id="ARBA00022448"/>
    </source>
</evidence>
<protein>
    <recommendedName>
        <fullName evidence="9">Protein translocase subunit SecD</fullName>
    </recommendedName>
</protein>
<comment type="caution">
    <text evidence="13">The sequence shown here is derived from an EMBL/GenBank/DDBJ whole genome shotgun (WGS) entry which is preliminary data.</text>
</comment>
<feature type="transmembrane region" description="Helical" evidence="9">
    <location>
        <begin position="469"/>
        <end position="490"/>
    </location>
</feature>
<dbReference type="Pfam" id="PF07549">
    <property type="entry name" value="Sec_GG"/>
    <property type="match status" value="1"/>
</dbReference>
<dbReference type="SUPFAM" id="SSF82866">
    <property type="entry name" value="Multidrug efflux transporter AcrB transmembrane domain"/>
    <property type="match status" value="1"/>
</dbReference>
<dbReference type="GO" id="GO:0043952">
    <property type="term" value="P:protein transport by the Sec complex"/>
    <property type="evidence" value="ECO:0007669"/>
    <property type="project" value="UniProtKB-UniRule"/>
</dbReference>
<gene>
    <name evidence="9 13" type="primary">secD</name>
    <name evidence="13" type="ORF">ENU74_01015</name>
</gene>
<dbReference type="GO" id="GO:0065002">
    <property type="term" value="P:intracellular protein transmembrane transport"/>
    <property type="evidence" value="ECO:0007669"/>
    <property type="project" value="UniProtKB-UniRule"/>
</dbReference>
<proteinExistence type="inferred from homology"/>
<feature type="transmembrane region" description="Helical" evidence="9">
    <location>
        <begin position="502"/>
        <end position="525"/>
    </location>
</feature>
<evidence type="ECO:0000256" key="4">
    <source>
        <dbReference type="ARBA" id="ARBA00022692"/>
    </source>
</evidence>
<dbReference type="Pfam" id="PF21760">
    <property type="entry name" value="SecD_1st"/>
    <property type="match status" value="1"/>
</dbReference>
<comment type="subunit">
    <text evidence="9">Forms a complex with SecF. Part of the essential Sec protein translocation apparatus which comprises SecA, SecYEG and auxiliary proteins SecDF. Other proteins may also be involved.</text>
</comment>
<dbReference type="EMBL" id="DTDR01000034">
    <property type="protein sequence ID" value="HGK63170.1"/>
    <property type="molecule type" value="Genomic_DNA"/>
</dbReference>
<evidence type="ECO:0000313" key="13">
    <source>
        <dbReference type="EMBL" id="HGK63170.1"/>
    </source>
</evidence>
<evidence type="ECO:0000256" key="5">
    <source>
        <dbReference type="ARBA" id="ARBA00022927"/>
    </source>
</evidence>
<dbReference type="InterPro" id="IPR022813">
    <property type="entry name" value="SecD/SecF_arch_bac"/>
</dbReference>
<keyword evidence="7 9" id="KW-0811">Translocation</keyword>
<reference evidence="13" key="1">
    <citation type="journal article" date="2020" name="mSystems">
        <title>Genome- and Community-Level Interaction Insights into Carbon Utilization and Element Cycling Functions of Hydrothermarchaeota in Hydrothermal Sediment.</title>
        <authorList>
            <person name="Zhou Z."/>
            <person name="Liu Y."/>
            <person name="Xu W."/>
            <person name="Pan J."/>
            <person name="Luo Z.H."/>
            <person name="Li M."/>
        </authorList>
    </citation>
    <scope>NUCLEOTIDE SEQUENCE [LARGE SCALE GENOMIC DNA]</scope>
    <source>
        <strain evidence="13">SpSt-697</strain>
    </source>
</reference>
<dbReference type="HAMAP" id="MF_01463_B">
    <property type="entry name" value="SecD_B"/>
    <property type="match status" value="1"/>
</dbReference>
<feature type="domain" description="Protein translocase subunit SecDF P1" evidence="11">
    <location>
        <begin position="104"/>
        <end position="161"/>
    </location>
</feature>
<dbReference type="Gene3D" id="1.20.1640.10">
    <property type="entry name" value="Multidrug efflux transporter AcrB transmembrane domain"/>
    <property type="match status" value="1"/>
</dbReference>
<accession>A0A7V3ZUF0</accession>
<dbReference type="InterPro" id="IPR005791">
    <property type="entry name" value="SecD"/>
</dbReference>
<dbReference type="InterPro" id="IPR055344">
    <property type="entry name" value="SecD_SecF_C_bact"/>
</dbReference>
<evidence type="ECO:0000259" key="11">
    <source>
        <dbReference type="Pfam" id="PF21760"/>
    </source>
</evidence>
<evidence type="ECO:0000259" key="12">
    <source>
        <dbReference type="Pfam" id="PF22599"/>
    </source>
</evidence>
<dbReference type="FunFam" id="1.20.1640.10:FF:000004">
    <property type="entry name" value="Protein translocase subunit SecD"/>
    <property type="match status" value="1"/>
</dbReference>
<keyword evidence="6 9" id="KW-1133">Transmembrane helix</keyword>
<dbReference type="Gene3D" id="3.30.1360.200">
    <property type="match status" value="1"/>
</dbReference>
<evidence type="ECO:0000256" key="9">
    <source>
        <dbReference type="HAMAP-Rule" id="MF_01463"/>
    </source>
</evidence>
<evidence type="ECO:0000256" key="7">
    <source>
        <dbReference type="ARBA" id="ARBA00023010"/>
    </source>
</evidence>
<evidence type="ECO:0000256" key="3">
    <source>
        <dbReference type="ARBA" id="ARBA00022475"/>
    </source>
</evidence>
<dbReference type="PANTHER" id="PTHR30081">
    <property type="entry name" value="PROTEIN-EXPORT MEMBRANE PROTEIN SEC"/>
    <property type="match status" value="1"/>
</dbReference>
<comment type="function">
    <text evidence="9">Part of the Sec protein translocase complex. Interacts with the SecYEG preprotein conducting channel. SecDF uses the proton motive force (PMF) to complete protein translocation after the ATP-dependent function of SecA.</text>
</comment>
<keyword evidence="2 9" id="KW-0813">Transport</keyword>
<feature type="transmembrane region" description="Helical" evidence="9">
    <location>
        <begin position="427"/>
        <end position="448"/>
    </location>
</feature>
<organism evidence="13">
    <name type="scientific">candidate division WOR-3 bacterium</name>
    <dbReference type="NCBI Taxonomy" id="2052148"/>
    <lineage>
        <taxon>Bacteria</taxon>
        <taxon>Bacteria division WOR-3</taxon>
    </lineage>
</organism>
<dbReference type="AlphaFoldDB" id="A0A7V3ZUF0"/>
<feature type="transmembrane region" description="Helical" evidence="9">
    <location>
        <begin position="377"/>
        <end position="395"/>
    </location>
</feature>
<evidence type="ECO:0000256" key="1">
    <source>
        <dbReference type="ARBA" id="ARBA00004651"/>
    </source>
</evidence>
<sequence>MKGKRFKIFFILVLFFLALYSLYPTYRFYFVLPKEMKKLELQLANAKTISESTAIQNQLLELKKERIKIHKKSIHLGLDLVGGMHLLLEVDKSKLSEKEAKEAVDRALEVIRNRVDQFGVFEPIIQKTAEGRILVQLPGVDRERAKSLIGQTAQLEFSLVAEPNIARDIFKKMEEYYQKLNPADTSVKFSDKIFEIEGGDFGCEEEDLPFVENVVSQLDTTILGEWQILFGPLEFYQGRKIRRVYVVKREPEITGASVASAEIHPYSGSETGLANTWVVGLKLKKADAKKFASITGRNVGKRLAIILDKTVRSAPVIKERIPSGEAMITTGEINPDKAKEIAIVIKSGALPAPVLISEERSVGPTLGQDAINKGMRVIIFSAIIVFIFMVVYYNLSGLIADVCLFLNIFFLLALLSTLRATLTLPGIAGIALTIGMSVDASILIFERIREELKSGKTPLTAVDTGFKRASITIIDANLTTIITGIVLYWLGTGPIRGFATTLIIGLLVNLFTAIFVARVLFEIILNQFQFKRLPI</sequence>
<dbReference type="InterPro" id="IPR022646">
    <property type="entry name" value="SecD/SecF_CS"/>
</dbReference>
<evidence type="ECO:0000256" key="6">
    <source>
        <dbReference type="ARBA" id="ARBA00022989"/>
    </source>
</evidence>
<dbReference type="PANTHER" id="PTHR30081:SF1">
    <property type="entry name" value="PROTEIN TRANSLOCASE SUBUNIT SECD"/>
    <property type="match status" value="1"/>
</dbReference>
<dbReference type="NCBIfam" id="TIGR00916">
    <property type="entry name" value="2A0604s01"/>
    <property type="match status" value="1"/>
</dbReference>
<dbReference type="Gene3D" id="3.30.70.3220">
    <property type="match status" value="1"/>
</dbReference>
<dbReference type="InterPro" id="IPR048634">
    <property type="entry name" value="SecD_SecF_C"/>
</dbReference>
<evidence type="ECO:0000259" key="10">
    <source>
        <dbReference type="Pfam" id="PF02355"/>
    </source>
</evidence>
<dbReference type="InterPro" id="IPR048631">
    <property type="entry name" value="SecD_1st"/>
</dbReference>
<feature type="transmembrane region" description="Helical" evidence="9">
    <location>
        <begin position="402"/>
        <end position="421"/>
    </location>
</feature>
<keyword evidence="8 9" id="KW-0472">Membrane</keyword>
<dbReference type="Pfam" id="PF02355">
    <property type="entry name" value="SecD_SecF_C"/>
    <property type="match status" value="1"/>
</dbReference>
<comment type="caution">
    <text evidence="9">Lacks conserved residue(s) required for the propagation of feature annotation.</text>
</comment>
<keyword evidence="5 9" id="KW-0653">Protein transport</keyword>
<feature type="domain" description="SecDF P1 head subdomain" evidence="12">
    <location>
        <begin position="239"/>
        <end position="352"/>
    </location>
</feature>
<feature type="domain" description="Protein export membrane protein SecD/SecF C-terminal" evidence="10">
    <location>
        <begin position="357"/>
        <end position="522"/>
    </location>
</feature>
<evidence type="ECO:0000256" key="8">
    <source>
        <dbReference type="ARBA" id="ARBA00023136"/>
    </source>
</evidence>
<keyword evidence="3 9" id="KW-1003">Cell membrane</keyword>
<dbReference type="GO" id="GO:0005886">
    <property type="term" value="C:plasma membrane"/>
    <property type="evidence" value="ECO:0007669"/>
    <property type="project" value="UniProtKB-SubCell"/>
</dbReference>
<comment type="subcellular location">
    <subcellularLocation>
        <location evidence="1 9">Cell membrane</location>
        <topology evidence="1 9">Multi-pass membrane protein</topology>
    </subcellularLocation>
</comment>